<dbReference type="SUPFAM" id="SSF51230">
    <property type="entry name" value="Single hybrid motif"/>
    <property type="match status" value="1"/>
</dbReference>
<evidence type="ECO:0000256" key="2">
    <source>
        <dbReference type="ARBA" id="ARBA00012608"/>
    </source>
</evidence>
<dbReference type="GO" id="GO:0004148">
    <property type="term" value="F:dihydrolipoyl dehydrogenase (NADH) activity"/>
    <property type="evidence" value="ECO:0007669"/>
    <property type="project" value="UniProtKB-EC"/>
</dbReference>
<accession>A0A8E2UAW8</accession>
<evidence type="ECO:0000259" key="14">
    <source>
        <dbReference type="PROSITE" id="PS50968"/>
    </source>
</evidence>
<dbReference type="InterPro" id="IPR011053">
    <property type="entry name" value="Single_hybrid_motif"/>
</dbReference>
<keyword evidence="15" id="KW-0670">Pyruvate</keyword>
<dbReference type="Proteomes" id="UP000239010">
    <property type="component" value="Unassembled WGS sequence"/>
</dbReference>
<keyword evidence="5" id="KW-0450">Lipoyl</keyword>
<dbReference type="CDD" id="cd06849">
    <property type="entry name" value="lipoyl_domain"/>
    <property type="match status" value="1"/>
</dbReference>
<dbReference type="Gene3D" id="3.50.50.60">
    <property type="entry name" value="FAD/NAD(P)-binding domain"/>
    <property type="match status" value="2"/>
</dbReference>
<evidence type="ECO:0000313" key="16">
    <source>
        <dbReference type="Proteomes" id="UP000239010"/>
    </source>
</evidence>
<name>A0A8E2UAW8_9MOLU</name>
<dbReference type="Gene3D" id="3.30.390.30">
    <property type="match status" value="1"/>
</dbReference>
<dbReference type="SUPFAM" id="SSF55424">
    <property type="entry name" value="FAD/NAD-linked reductases, dimerisation (C-terminal) domain"/>
    <property type="match status" value="1"/>
</dbReference>
<dbReference type="RefSeq" id="WP_104205917.1">
    <property type="nucleotide sequence ID" value="NZ_PHND01000001.1"/>
</dbReference>
<dbReference type="NCBIfam" id="TIGR01350">
    <property type="entry name" value="lipoamide_DH"/>
    <property type="match status" value="1"/>
</dbReference>
<comment type="catalytic activity">
    <reaction evidence="11 12">
        <text>N(6)-[(R)-dihydrolipoyl]-L-lysyl-[protein] + NAD(+) = N(6)-[(R)-lipoyl]-L-lysyl-[protein] + NADH + H(+)</text>
        <dbReference type="Rhea" id="RHEA:15045"/>
        <dbReference type="Rhea" id="RHEA-COMP:10474"/>
        <dbReference type="Rhea" id="RHEA-COMP:10475"/>
        <dbReference type="ChEBI" id="CHEBI:15378"/>
        <dbReference type="ChEBI" id="CHEBI:57540"/>
        <dbReference type="ChEBI" id="CHEBI:57945"/>
        <dbReference type="ChEBI" id="CHEBI:83099"/>
        <dbReference type="ChEBI" id="CHEBI:83100"/>
        <dbReference type="EC" id="1.8.1.4"/>
    </reaction>
</comment>
<dbReference type="PROSITE" id="PS50968">
    <property type="entry name" value="BIOTINYL_LIPOYL"/>
    <property type="match status" value="1"/>
</dbReference>
<keyword evidence="9" id="KW-1015">Disulfide bond</keyword>
<comment type="similarity">
    <text evidence="1 12">Belongs to the class-I pyridine nucleotide-disulfide oxidoreductase family.</text>
</comment>
<evidence type="ECO:0000256" key="11">
    <source>
        <dbReference type="ARBA" id="ARBA00049187"/>
    </source>
</evidence>
<evidence type="ECO:0000256" key="6">
    <source>
        <dbReference type="ARBA" id="ARBA00022827"/>
    </source>
</evidence>
<dbReference type="PANTHER" id="PTHR22912">
    <property type="entry name" value="DISULFIDE OXIDOREDUCTASE"/>
    <property type="match status" value="1"/>
</dbReference>
<evidence type="ECO:0000256" key="4">
    <source>
        <dbReference type="ARBA" id="ARBA00022630"/>
    </source>
</evidence>
<evidence type="ECO:0000256" key="3">
    <source>
        <dbReference type="ARBA" id="ARBA00016961"/>
    </source>
</evidence>
<dbReference type="Pfam" id="PF02852">
    <property type="entry name" value="Pyr_redox_dim"/>
    <property type="match status" value="1"/>
</dbReference>
<dbReference type="PANTHER" id="PTHR22912:SF160">
    <property type="entry name" value="DIHYDROLIPOYL DEHYDROGENASE"/>
    <property type="match status" value="1"/>
</dbReference>
<dbReference type="InterPro" id="IPR012999">
    <property type="entry name" value="Pyr_OxRdtase_I_AS"/>
</dbReference>
<dbReference type="SUPFAM" id="SSF51905">
    <property type="entry name" value="FAD/NAD(P)-binding domain"/>
    <property type="match status" value="1"/>
</dbReference>
<dbReference type="EC" id="1.8.1.4" evidence="2 12"/>
<evidence type="ECO:0000313" key="15">
    <source>
        <dbReference type="EMBL" id="PPE04830.1"/>
    </source>
</evidence>
<keyword evidence="7 12" id="KW-0560">Oxidoreductase</keyword>
<feature type="compositionally biased region" description="Polar residues" evidence="13">
    <location>
        <begin position="120"/>
        <end position="137"/>
    </location>
</feature>
<keyword evidence="6 12" id="KW-0274">FAD</keyword>
<gene>
    <name evidence="15" type="primary">pdhD</name>
    <name evidence="15" type="ORF">EELLY_v1c05110</name>
</gene>
<dbReference type="PROSITE" id="PS00189">
    <property type="entry name" value="LIPOYL"/>
    <property type="match status" value="1"/>
</dbReference>
<keyword evidence="16" id="KW-1185">Reference proteome</keyword>
<dbReference type="Gene3D" id="2.40.50.100">
    <property type="match status" value="1"/>
</dbReference>
<evidence type="ECO:0000256" key="10">
    <source>
        <dbReference type="ARBA" id="ARBA00023284"/>
    </source>
</evidence>
<dbReference type="GO" id="GO:0006103">
    <property type="term" value="P:2-oxoglutarate metabolic process"/>
    <property type="evidence" value="ECO:0007669"/>
    <property type="project" value="TreeGrafter"/>
</dbReference>
<dbReference type="PROSITE" id="PS00076">
    <property type="entry name" value="PYRIDINE_REDOX_1"/>
    <property type="match status" value="1"/>
</dbReference>
<evidence type="ECO:0000256" key="8">
    <source>
        <dbReference type="ARBA" id="ARBA00023027"/>
    </source>
</evidence>
<evidence type="ECO:0000256" key="7">
    <source>
        <dbReference type="ARBA" id="ARBA00023002"/>
    </source>
</evidence>
<comment type="miscellaneous">
    <text evidence="12">The active site is a redox-active disulfide bond.</text>
</comment>
<reference evidence="15 16" key="1">
    <citation type="submission" date="2017-11" db="EMBL/GenBank/DDBJ databases">
        <title>Genome sequence of Entomoplasma ellychniae ELCN-1 (ATCC 43707).</title>
        <authorList>
            <person name="Lo W.-S."/>
            <person name="Gasparich G.E."/>
            <person name="Kuo C.-H."/>
        </authorList>
    </citation>
    <scope>NUCLEOTIDE SEQUENCE [LARGE SCALE GENOMIC DNA]</scope>
    <source>
        <strain evidence="15 16">ELCN-1</strain>
    </source>
</reference>
<proteinExistence type="inferred from homology"/>
<dbReference type="InterPro" id="IPR023753">
    <property type="entry name" value="FAD/NAD-binding_dom"/>
</dbReference>
<keyword evidence="10 12" id="KW-0676">Redox-active center</keyword>
<organism evidence="15 16">
    <name type="scientific">Entomoplasma ellychniae</name>
    <dbReference type="NCBI Taxonomy" id="2114"/>
    <lineage>
        <taxon>Bacteria</taxon>
        <taxon>Bacillati</taxon>
        <taxon>Mycoplasmatota</taxon>
        <taxon>Mollicutes</taxon>
        <taxon>Entomoplasmatales</taxon>
        <taxon>Entomoplasmataceae</taxon>
        <taxon>Entomoplasma</taxon>
    </lineage>
</organism>
<dbReference type="PRINTS" id="PR00368">
    <property type="entry name" value="FADPNR"/>
</dbReference>
<protein>
    <recommendedName>
        <fullName evidence="3 12">Dihydrolipoyl dehydrogenase</fullName>
        <ecNumber evidence="2 12">1.8.1.4</ecNumber>
    </recommendedName>
</protein>
<evidence type="ECO:0000256" key="13">
    <source>
        <dbReference type="SAM" id="MobiDB-lite"/>
    </source>
</evidence>
<feature type="domain" description="Lipoyl-binding" evidence="14">
    <location>
        <begin position="1"/>
        <end position="76"/>
    </location>
</feature>
<dbReference type="Pfam" id="PF07992">
    <property type="entry name" value="Pyr_redox_2"/>
    <property type="match status" value="1"/>
</dbReference>
<keyword evidence="8 12" id="KW-0520">NAD</keyword>
<comment type="caution">
    <text evidence="15">The sequence shown here is derived from an EMBL/GenBank/DDBJ whole genome shotgun (WGS) entry which is preliminary data.</text>
</comment>
<evidence type="ECO:0000256" key="12">
    <source>
        <dbReference type="RuleBase" id="RU003692"/>
    </source>
</evidence>
<dbReference type="InterPro" id="IPR000089">
    <property type="entry name" value="Biotin_lipoyl"/>
</dbReference>
<dbReference type="InterPro" id="IPR050151">
    <property type="entry name" value="Class-I_Pyr_Nuc-Dis_Oxidored"/>
</dbReference>
<sequence length="616" mass="65760">MYKVKFADIGEGLTEGKVAEVLVKLGQEIKEGDALFFVETDKVNSEIPAPVAGKIAKLNITEGQEIKVGEVVVEIDDGKGGDSTPVEETKPEAAKNEPIEENASVVGSTPVSNDVIPSRGPSTQASKPAPTPTQSVAQAAPVDMTGIKEKYDVIVIGAGIGGYVSAIKTAQAGFKTLIIEKQYYGGVCLNVGCIPTKSLLRTAKVFEDIVHKAANLGIEMGENKKPTVNWTKALQRKDGVVSKLTGGVKMLLTKNKVDQIIGEARAINKNIIEVNGDKYYAQNLIIASGSVPNELPLPGFEEGRKSGFLIDSTKILNIPKIPKSLTVIGGGVIGIEFGALFASLGSKVTVLEGAPAILPLLDQDIISLITKELTTKNGMTIHTNAKVKSIKGKEVTFEVDGKDQTIKSDYCLESIGRKTVTKGFEEIGLELSPRKSIVTNEYGETNLENVYAIGDVTSQIMLAHVASHMGVIAANRIAFKSNKPGTHDLKIDYAKVPSCIYSHPEIAAIGKTEQQLKAEGVKYETFKFPFAAIGKALADEDTTGFVKIICEPEFKTLLGAHIIGNRATDMISEFTTLIECEGTITELAKAIHPHPTMSEAIGEAAEALESGKPLNF</sequence>
<evidence type="ECO:0000256" key="9">
    <source>
        <dbReference type="ARBA" id="ARBA00023157"/>
    </source>
</evidence>
<dbReference type="GO" id="GO:0050660">
    <property type="term" value="F:flavin adenine dinucleotide binding"/>
    <property type="evidence" value="ECO:0007669"/>
    <property type="project" value="InterPro"/>
</dbReference>
<dbReference type="InterPro" id="IPR016156">
    <property type="entry name" value="FAD/NAD-linked_Rdtase_dimer_sf"/>
</dbReference>
<dbReference type="InterPro" id="IPR006258">
    <property type="entry name" value="Lipoamide_DH"/>
</dbReference>
<keyword evidence="4 12" id="KW-0285">Flavoprotein</keyword>
<evidence type="ECO:0000256" key="5">
    <source>
        <dbReference type="ARBA" id="ARBA00022823"/>
    </source>
</evidence>
<feature type="compositionally biased region" description="Basic and acidic residues" evidence="13">
    <location>
        <begin position="87"/>
        <end position="98"/>
    </location>
</feature>
<dbReference type="PRINTS" id="PR00411">
    <property type="entry name" value="PNDRDTASEI"/>
</dbReference>
<dbReference type="InterPro" id="IPR036188">
    <property type="entry name" value="FAD/NAD-bd_sf"/>
</dbReference>
<feature type="region of interest" description="Disordered" evidence="13">
    <location>
        <begin position="77"/>
        <end position="137"/>
    </location>
</feature>
<evidence type="ECO:0000256" key="1">
    <source>
        <dbReference type="ARBA" id="ARBA00007532"/>
    </source>
</evidence>
<dbReference type="Pfam" id="PF00364">
    <property type="entry name" value="Biotin_lipoyl"/>
    <property type="match status" value="1"/>
</dbReference>
<dbReference type="InterPro" id="IPR003016">
    <property type="entry name" value="2-oxoA_DH_lipoyl-BS"/>
</dbReference>
<dbReference type="AlphaFoldDB" id="A0A8E2UAW8"/>
<comment type="cofactor">
    <cofactor evidence="12">
        <name>FAD</name>
        <dbReference type="ChEBI" id="CHEBI:57692"/>
    </cofactor>
    <text evidence="12">Binds 1 FAD per subunit.</text>
</comment>
<dbReference type="FunFam" id="3.30.390.30:FF:000001">
    <property type="entry name" value="Dihydrolipoyl dehydrogenase"/>
    <property type="match status" value="1"/>
</dbReference>
<dbReference type="EMBL" id="PHND01000001">
    <property type="protein sequence ID" value="PPE04830.1"/>
    <property type="molecule type" value="Genomic_DNA"/>
</dbReference>
<dbReference type="InterPro" id="IPR004099">
    <property type="entry name" value="Pyr_nucl-diS_OxRdtase_dimer"/>
</dbReference>